<keyword evidence="4 7" id="KW-0472">Membrane</keyword>
<evidence type="ECO:0000256" key="2">
    <source>
        <dbReference type="ARBA" id="ARBA00006929"/>
    </source>
</evidence>
<gene>
    <name evidence="7" type="primary">flgH</name>
    <name evidence="8" type="ORF">IMCC12053_1719</name>
</gene>
<dbReference type="OrthoDB" id="9789227at2"/>
<dbReference type="AlphaFoldDB" id="A0A0N9ZZB3"/>
<dbReference type="KEGG" id="cmar:IMCC12053_1719"/>
<dbReference type="NCBIfam" id="NF001305">
    <property type="entry name" value="PRK00249.1-5"/>
    <property type="match status" value="1"/>
</dbReference>
<evidence type="ECO:0000313" key="9">
    <source>
        <dbReference type="Proteomes" id="UP000064920"/>
    </source>
</evidence>
<dbReference type="RefSeq" id="WP_062217963.1">
    <property type="nucleotide sequence ID" value="NZ_CP012023.1"/>
</dbReference>
<name>A0A0N9ZZB3_9RHOB</name>
<dbReference type="GO" id="GO:0009279">
    <property type="term" value="C:cell outer membrane"/>
    <property type="evidence" value="ECO:0007669"/>
    <property type="project" value="UniProtKB-SubCell"/>
</dbReference>
<keyword evidence="5 7" id="KW-0975">Bacterial flagellum</keyword>
<dbReference type="Proteomes" id="UP000064920">
    <property type="component" value="Chromosome"/>
</dbReference>
<evidence type="ECO:0000256" key="4">
    <source>
        <dbReference type="ARBA" id="ARBA00023136"/>
    </source>
</evidence>
<evidence type="ECO:0000256" key="1">
    <source>
        <dbReference type="ARBA" id="ARBA00002591"/>
    </source>
</evidence>
<keyword evidence="7" id="KW-0449">Lipoprotein</keyword>
<keyword evidence="8" id="KW-0966">Cell projection</keyword>
<keyword evidence="8" id="KW-0969">Cilium</keyword>
<comment type="subunit">
    <text evidence="7">The basal body constitutes a major portion of the flagellar organelle and consists of four rings (L,P,S, and M) mounted on a central rod.</text>
</comment>
<evidence type="ECO:0000256" key="7">
    <source>
        <dbReference type="HAMAP-Rule" id="MF_00415"/>
    </source>
</evidence>
<dbReference type="GO" id="GO:0003774">
    <property type="term" value="F:cytoskeletal motor activity"/>
    <property type="evidence" value="ECO:0007669"/>
    <property type="project" value="InterPro"/>
</dbReference>
<dbReference type="PRINTS" id="PR01008">
    <property type="entry name" value="FLGLRINGFLGH"/>
</dbReference>
<proteinExistence type="inferred from homology"/>
<evidence type="ECO:0000313" key="8">
    <source>
        <dbReference type="EMBL" id="ALI55666.1"/>
    </source>
</evidence>
<dbReference type="GO" id="GO:0009427">
    <property type="term" value="C:bacterial-type flagellum basal body, distal rod, L ring"/>
    <property type="evidence" value="ECO:0007669"/>
    <property type="project" value="InterPro"/>
</dbReference>
<dbReference type="GO" id="GO:0071973">
    <property type="term" value="P:bacterial-type flagellum-dependent cell motility"/>
    <property type="evidence" value="ECO:0007669"/>
    <property type="project" value="InterPro"/>
</dbReference>
<dbReference type="PANTHER" id="PTHR34933:SF1">
    <property type="entry name" value="FLAGELLAR L-RING PROTEIN"/>
    <property type="match status" value="1"/>
</dbReference>
<comment type="similarity">
    <text evidence="2 7">Belongs to the FlgH family.</text>
</comment>
<organism evidence="8 9">
    <name type="scientific">Celeribacter marinus</name>
    <dbReference type="NCBI Taxonomy" id="1397108"/>
    <lineage>
        <taxon>Bacteria</taxon>
        <taxon>Pseudomonadati</taxon>
        <taxon>Pseudomonadota</taxon>
        <taxon>Alphaproteobacteria</taxon>
        <taxon>Rhodobacterales</taxon>
        <taxon>Roseobacteraceae</taxon>
        <taxon>Celeribacter</taxon>
    </lineage>
</organism>
<dbReference type="PROSITE" id="PS51257">
    <property type="entry name" value="PROKAR_LIPOPROTEIN"/>
    <property type="match status" value="1"/>
</dbReference>
<dbReference type="EMBL" id="CP012023">
    <property type="protein sequence ID" value="ALI55666.1"/>
    <property type="molecule type" value="Genomic_DNA"/>
</dbReference>
<sequence>MKPITASIAFVALCACSPLEEVGRLPDFKPIQESSEASAMMNPGLPMHVEKTTPLDGASLWTASRQSLLGDRRAIERGDILTVVIEIDESAEISNNSSRGRSGSESMGIDSLLGIPERVNEVLPEGATMANAVGTSSNSSSSGSGSVRRNEKLQLMVAATILDVLPNGVLRISGSQEVRVNYEIRELLVEGYVRPEDISRKNEITYEKIASARISYGGRGQISQMQQPRYGQQIADILLPF</sequence>
<keyword evidence="8" id="KW-0282">Flagellum</keyword>
<evidence type="ECO:0000256" key="5">
    <source>
        <dbReference type="ARBA" id="ARBA00023143"/>
    </source>
</evidence>
<comment type="function">
    <text evidence="1 7">Assembles around the rod to form the L-ring and probably protects the motor/basal body from shearing forces during rotation.</text>
</comment>
<reference evidence="8 9" key="1">
    <citation type="submission" date="2015-05" db="EMBL/GenBank/DDBJ databases">
        <authorList>
            <person name="Wang D.B."/>
            <person name="Wang M."/>
        </authorList>
    </citation>
    <scope>NUCLEOTIDE SEQUENCE [LARGE SCALE GENOMIC DNA]</scope>
    <source>
        <strain evidence="8 9">IMCC 12053</strain>
    </source>
</reference>
<dbReference type="PATRIC" id="fig|1397108.4.peg.1756"/>
<dbReference type="Pfam" id="PF02107">
    <property type="entry name" value="FlgH"/>
    <property type="match status" value="1"/>
</dbReference>
<dbReference type="STRING" id="1397108.IMCC12053_1719"/>
<keyword evidence="9" id="KW-1185">Reference proteome</keyword>
<dbReference type="PANTHER" id="PTHR34933">
    <property type="entry name" value="FLAGELLAR L-RING PROTEIN"/>
    <property type="match status" value="1"/>
</dbReference>
<accession>A0A0N9ZZB3</accession>
<dbReference type="HAMAP" id="MF_00415">
    <property type="entry name" value="FlgH"/>
    <property type="match status" value="1"/>
</dbReference>
<keyword evidence="3 7" id="KW-0732">Signal</keyword>
<dbReference type="InterPro" id="IPR000527">
    <property type="entry name" value="Flag_Lring"/>
</dbReference>
<comment type="subcellular location">
    <subcellularLocation>
        <location evidence="7">Cell outer membrane</location>
        <topology evidence="7">Lipid-anchor</topology>
    </subcellularLocation>
    <subcellularLocation>
        <location evidence="7">Bacterial flagellum basal body</location>
    </subcellularLocation>
</comment>
<evidence type="ECO:0000256" key="3">
    <source>
        <dbReference type="ARBA" id="ARBA00022729"/>
    </source>
</evidence>
<protein>
    <recommendedName>
        <fullName evidence="7">Flagellar L-ring protein</fullName>
    </recommendedName>
    <alternativeName>
        <fullName evidence="7">Basal body L-ring protein</fullName>
    </alternativeName>
</protein>
<keyword evidence="6 7" id="KW-0998">Cell outer membrane</keyword>
<evidence type="ECO:0000256" key="6">
    <source>
        <dbReference type="ARBA" id="ARBA00023237"/>
    </source>
</evidence>